<comment type="caution">
    <text evidence="1">The sequence shown here is derived from an EMBL/GenBank/DDBJ whole genome shotgun (WGS) entry which is preliminary data.</text>
</comment>
<dbReference type="EMBL" id="JABFAA010000007">
    <property type="protein sequence ID" value="MBA0686829.1"/>
    <property type="molecule type" value="Genomic_DNA"/>
</dbReference>
<sequence>MDEELANSNIFDDEEDTIEGQRYLKKKRMRTMNCAKLGGVIKGTPWFFNRHLILLQRLEKGEWSLQVPLYFTEFWVQIHYLSRGFMSEGMARQLGDFIGKFMEVPIRMRQMEDCKWLREDRSSSKSIVGGTIRRQWGEIGW</sequence>
<dbReference type="AlphaFoldDB" id="A0A7J8XJA9"/>
<evidence type="ECO:0008006" key="3">
    <source>
        <dbReference type="Google" id="ProtNLM"/>
    </source>
</evidence>
<organism evidence="1 2">
    <name type="scientific">Gossypium aridum</name>
    <name type="common">American cotton</name>
    <name type="synonym">Erioxylum aridum</name>
    <dbReference type="NCBI Taxonomy" id="34290"/>
    <lineage>
        <taxon>Eukaryota</taxon>
        <taxon>Viridiplantae</taxon>
        <taxon>Streptophyta</taxon>
        <taxon>Embryophyta</taxon>
        <taxon>Tracheophyta</taxon>
        <taxon>Spermatophyta</taxon>
        <taxon>Magnoliopsida</taxon>
        <taxon>eudicotyledons</taxon>
        <taxon>Gunneridae</taxon>
        <taxon>Pentapetalae</taxon>
        <taxon>rosids</taxon>
        <taxon>malvids</taxon>
        <taxon>Malvales</taxon>
        <taxon>Malvaceae</taxon>
        <taxon>Malvoideae</taxon>
        <taxon>Gossypium</taxon>
    </lineage>
</organism>
<protein>
    <recommendedName>
        <fullName evidence="3">DUF4283 domain-containing protein</fullName>
    </recommendedName>
</protein>
<gene>
    <name evidence="1" type="ORF">Goari_014406</name>
</gene>
<feature type="non-terminal residue" evidence="1">
    <location>
        <position position="1"/>
    </location>
</feature>
<keyword evidence="2" id="KW-1185">Reference proteome</keyword>
<dbReference type="Proteomes" id="UP000593577">
    <property type="component" value="Unassembled WGS sequence"/>
</dbReference>
<reference evidence="1 2" key="1">
    <citation type="journal article" date="2019" name="Genome Biol. Evol.">
        <title>Insights into the evolution of the New World diploid cottons (Gossypium, subgenus Houzingenia) based on genome sequencing.</title>
        <authorList>
            <person name="Grover C.E."/>
            <person name="Arick M.A. 2nd"/>
            <person name="Thrash A."/>
            <person name="Conover J.L."/>
            <person name="Sanders W.S."/>
            <person name="Peterson D.G."/>
            <person name="Frelichowski J.E."/>
            <person name="Scheffler J.A."/>
            <person name="Scheffler B.E."/>
            <person name="Wendel J.F."/>
        </authorList>
    </citation>
    <scope>NUCLEOTIDE SEQUENCE [LARGE SCALE GENOMIC DNA]</scope>
    <source>
        <strain evidence="1">185</strain>
        <tissue evidence="1">Leaf</tissue>
    </source>
</reference>
<evidence type="ECO:0000313" key="2">
    <source>
        <dbReference type="Proteomes" id="UP000593577"/>
    </source>
</evidence>
<name>A0A7J8XJA9_GOSAI</name>
<evidence type="ECO:0000313" key="1">
    <source>
        <dbReference type="EMBL" id="MBA0686829.1"/>
    </source>
</evidence>
<proteinExistence type="predicted"/>
<accession>A0A7J8XJA9</accession>